<dbReference type="GO" id="GO:0042026">
    <property type="term" value="P:protein refolding"/>
    <property type="evidence" value="ECO:0007669"/>
    <property type="project" value="TreeGrafter"/>
</dbReference>
<sequence>MNDYYGDLGVAQSASPEEIKRAYRKLARKLHPDVNPSEEASEQFKKIAQAYDVLGDAEKRRAYDMGSDPYASAGAGGGYGQGFSFSDIMDAFFGGAGAAQAGPRSRMQRGQDALIAVELELATAVFGGAEELTFDTAVTCSVCHGEGARPGTGKHTCHICHGSGQVQEVQRSFLGQVMTTRPCQACRGYGEVIDDPCFNCSGEGRIRDRRTITVKVPAGVDTGTRIQLTGEGEVGPGGGPAGDLYVEVRVRKHATFERRGDDLHCSVELPMTAAALGTSLPLETFDGTRDVEIPQGTQPGDVITLRGLGVTHLRTQVRGDLLVHANVRVPTRLDPQQEELLRQLAKERGEERPEARFGRVEKGLFGKLRDAFQAK</sequence>
<dbReference type="GO" id="GO:0006260">
    <property type="term" value="P:DNA replication"/>
    <property type="evidence" value="ECO:0007669"/>
    <property type="project" value="UniProtKB-KW"/>
</dbReference>
<keyword evidence="5 11" id="KW-0863">Zinc-finger</keyword>
<feature type="binding site" evidence="11">
    <location>
        <position position="200"/>
    </location>
    <ligand>
        <name>Zn(2+)</name>
        <dbReference type="ChEBI" id="CHEBI:29105"/>
        <label>1</label>
    </ligand>
</feature>
<dbReference type="SUPFAM" id="SSF49493">
    <property type="entry name" value="HSP40/DnaJ peptide-binding domain"/>
    <property type="match status" value="2"/>
</dbReference>
<dbReference type="Gene3D" id="2.60.260.20">
    <property type="entry name" value="Urease metallochaperone UreE, N-terminal domain"/>
    <property type="match status" value="2"/>
</dbReference>
<feature type="binding site" evidence="11">
    <location>
        <position position="197"/>
    </location>
    <ligand>
        <name>Zn(2+)</name>
        <dbReference type="ChEBI" id="CHEBI:29105"/>
        <label>1</label>
    </ligand>
</feature>
<dbReference type="GO" id="GO:0005737">
    <property type="term" value="C:cytoplasm"/>
    <property type="evidence" value="ECO:0007669"/>
    <property type="project" value="UniProtKB-SubCell"/>
</dbReference>
<evidence type="ECO:0000256" key="6">
    <source>
        <dbReference type="ARBA" id="ARBA00022833"/>
    </source>
</evidence>
<dbReference type="FunFam" id="2.60.260.20:FF:000005">
    <property type="entry name" value="Chaperone protein dnaJ 1, mitochondrial"/>
    <property type="match status" value="1"/>
</dbReference>
<dbReference type="RefSeq" id="WP_183319375.1">
    <property type="nucleotide sequence ID" value="NZ_JACHVQ010000001.1"/>
</dbReference>
<keyword evidence="4 11" id="KW-0677">Repeat</keyword>
<comment type="caution">
    <text evidence="15">The sequence shown here is derived from an EMBL/GenBank/DDBJ whole genome shotgun (WGS) entry which is preliminary data.</text>
</comment>
<evidence type="ECO:0000313" key="15">
    <source>
        <dbReference type="EMBL" id="MBB2891063.1"/>
    </source>
</evidence>
<keyword evidence="6 11" id="KW-0862">Zinc</keyword>
<keyword evidence="16" id="KW-1185">Reference proteome</keyword>
<protein>
    <recommendedName>
        <fullName evidence="10 11">Chaperone protein DnaJ</fullName>
    </recommendedName>
</protein>
<dbReference type="InterPro" id="IPR036410">
    <property type="entry name" value="HSP_DnaJ_Cys-rich_dom_sf"/>
</dbReference>
<dbReference type="Pfam" id="PF00684">
    <property type="entry name" value="DnaJ_CXXCXGXG"/>
    <property type="match status" value="1"/>
</dbReference>
<keyword evidence="3 11" id="KW-0479">Metal-binding</keyword>
<feature type="repeat" description="CXXCXGXG motif" evidence="11">
    <location>
        <begin position="183"/>
        <end position="190"/>
    </location>
</feature>
<feature type="domain" description="CR-type" evidence="14">
    <location>
        <begin position="127"/>
        <end position="209"/>
    </location>
</feature>
<reference evidence="15 16" key="1">
    <citation type="submission" date="2020-08" db="EMBL/GenBank/DDBJ databases">
        <title>Sequencing the genomes of 1000 actinobacteria strains.</title>
        <authorList>
            <person name="Klenk H.-P."/>
        </authorList>
    </citation>
    <scope>NUCLEOTIDE SEQUENCE [LARGE SCALE GENOMIC DNA]</scope>
    <source>
        <strain evidence="15 16">DSM 105369</strain>
    </source>
</reference>
<feature type="repeat" description="CXXCXGXG motif" evidence="11">
    <location>
        <begin position="140"/>
        <end position="147"/>
    </location>
</feature>
<dbReference type="PROSITE" id="PS00636">
    <property type="entry name" value="DNAJ_1"/>
    <property type="match status" value="1"/>
</dbReference>
<evidence type="ECO:0000256" key="9">
    <source>
        <dbReference type="ARBA" id="ARBA00061004"/>
    </source>
</evidence>
<organism evidence="15 16">
    <name type="scientific">Flexivirga oryzae</name>
    <dbReference type="NCBI Taxonomy" id="1794944"/>
    <lineage>
        <taxon>Bacteria</taxon>
        <taxon>Bacillati</taxon>
        <taxon>Actinomycetota</taxon>
        <taxon>Actinomycetes</taxon>
        <taxon>Micrococcales</taxon>
        <taxon>Dermacoccaceae</taxon>
        <taxon>Flexivirga</taxon>
    </lineage>
</organism>
<feature type="binding site" evidence="11">
    <location>
        <position position="186"/>
    </location>
    <ligand>
        <name>Zn(2+)</name>
        <dbReference type="ChEBI" id="CHEBI:29105"/>
        <label>2</label>
    </ligand>
</feature>
<dbReference type="HAMAP" id="MF_01152">
    <property type="entry name" value="DnaJ"/>
    <property type="match status" value="1"/>
</dbReference>
<dbReference type="Gene3D" id="1.10.287.110">
    <property type="entry name" value="DnaJ domain"/>
    <property type="match status" value="1"/>
</dbReference>
<evidence type="ECO:0000256" key="7">
    <source>
        <dbReference type="ARBA" id="ARBA00023016"/>
    </source>
</evidence>
<dbReference type="NCBIfam" id="NF008035">
    <property type="entry name" value="PRK10767.1"/>
    <property type="match status" value="1"/>
</dbReference>
<dbReference type="SUPFAM" id="SSF57938">
    <property type="entry name" value="DnaJ/Hsp40 cysteine-rich domain"/>
    <property type="match status" value="1"/>
</dbReference>
<dbReference type="EMBL" id="JACHVQ010000001">
    <property type="protein sequence ID" value="MBB2891063.1"/>
    <property type="molecule type" value="Genomic_DNA"/>
</dbReference>
<feature type="binding site" evidence="11">
    <location>
        <position position="160"/>
    </location>
    <ligand>
        <name>Zn(2+)</name>
        <dbReference type="ChEBI" id="CHEBI:29105"/>
        <label>2</label>
    </ligand>
</feature>
<dbReference type="SUPFAM" id="SSF46565">
    <property type="entry name" value="Chaperone J-domain"/>
    <property type="match status" value="1"/>
</dbReference>
<evidence type="ECO:0000259" key="14">
    <source>
        <dbReference type="PROSITE" id="PS51188"/>
    </source>
</evidence>
<dbReference type="CDD" id="cd06257">
    <property type="entry name" value="DnaJ"/>
    <property type="match status" value="1"/>
</dbReference>
<name>A0A839N4X1_9MICO</name>
<dbReference type="PROSITE" id="PS50076">
    <property type="entry name" value="DNAJ_2"/>
    <property type="match status" value="1"/>
</dbReference>
<dbReference type="AlphaFoldDB" id="A0A839N4X1"/>
<dbReference type="Proteomes" id="UP000559182">
    <property type="component" value="Unassembled WGS sequence"/>
</dbReference>
<feature type="domain" description="J" evidence="13">
    <location>
        <begin position="3"/>
        <end position="67"/>
    </location>
</feature>
<keyword evidence="1 11" id="KW-0963">Cytoplasm</keyword>
<dbReference type="Gene3D" id="2.10.230.10">
    <property type="entry name" value="Heat shock protein DnaJ, cysteine-rich domain"/>
    <property type="match status" value="1"/>
</dbReference>
<dbReference type="FunFam" id="2.10.230.10:FF:000002">
    <property type="entry name" value="Molecular chaperone DnaJ"/>
    <property type="match status" value="1"/>
</dbReference>
<dbReference type="GO" id="GO:0051082">
    <property type="term" value="F:unfolded protein binding"/>
    <property type="evidence" value="ECO:0007669"/>
    <property type="project" value="UniProtKB-UniRule"/>
</dbReference>
<proteinExistence type="inferred from homology"/>
<keyword evidence="8 11" id="KW-0143">Chaperone</keyword>
<dbReference type="SMART" id="SM00271">
    <property type="entry name" value="DnaJ"/>
    <property type="match status" value="1"/>
</dbReference>
<dbReference type="PROSITE" id="PS51188">
    <property type="entry name" value="ZF_CR"/>
    <property type="match status" value="1"/>
</dbReference>
<comment type="subcellular location">
    <subcellularLocation>
        <location evidence="11">Cytoplasm</location>
    </subcellularLocation>
</comment>
<feature type="zinc finger region" description="CR-type" evidence="12">
    <location>
        <begin position="127"/>
        <end position="209"/>
    </location>
</feature>
<dbReference type="GO" id="GO:0005524">
    <property type="term" value="F:ATP binding"/>
    <property type="evidence" value="ECO:0007669"/>
    <property type="project" value="InterPro"/>
</dbReference>
<dbReference type="GO" id="GO:0031072">
    <property type="term" value="F:heat shock protein binding"/>
    <property type="evidence" value="ECO:0007669"/>
    <property type="project" value="InterPro"/>
</dbReference>
<comment type="domain">
    <text evidence="11">The J domain is necessary and sufficient to stimulate DnaK ATPase activity. Zinc center 1 plays an important role in the autonomous, DnaK-independent chaperone activity of DnaJ. Zinc center 2 is essential for interaction with DnaK and for DnaJ activity.</text>
</comment>
<dbReference type="InterPro" id="IPR008971">
    <property type="entry name" value="HSP40/DnaJ_pept-bd"/>
</dbReference>
<gene>
    <name evidence="11" type="primary">dnaJ</name>
    <name evidence="15" type="ORF">FHU39_001047</name>
</gene>
<keyword evidence="2 11" id="KW-0235">DNA replication</keyword>
<comment type="subunit">
    <text evidence="11">Homodimer.</text>
</comment>
<evidence type="ECO:0000256" key="11">
    <source>
        <dbReference type="HAMAP-Rule" id="MF_01152"/>
    </source>
</evidence>
<dbReference type="InterPro" id="IPR002939">
    <property type="entry name" value="DnaJ_C"/>
</dbReference>
<comment type="cofactor">
    <cofactor evidence="11">
        <name>Zn(2+)</name>
        <dbReference type="ChEBI" id="CHEBI:29105"/>
    </cofactor>
    <text evidence="11">Binds 2 Zn(2+) ions per monomer.</text>
</comment>
<dbReference type="InterPro" id="IPR036869">
    <property type="entry name" value="J_dom_sf"/>
</dbReference>
<dbReference type="PRINTS" id="PR00625">
    <property type="entry name" value="JDOMAIN"/>
</dbReference>
<evidence type="ECO:0000256" key="10">
    <source>
        <dbReference type="ARBA" id="ARBA00067609"/>
    </source>
</evidence>
<feature type="repeat" description="CXXCXGXG motif" evidence="11">
    <location>
        <begin position="157"/>
        <end position="164"/>
    </location>
</feature>
<evidence type="ECO:0000259" key="13">
    <source>
        <dbReference type="PROSITE" id="PS50076"/>
    </source>
</evidence>
<feature type="binding site" evidence="11">
    <location>
        <position position="143"/>
    </location>
    <ligand>
        <name>Zn(2+)</name>
        <dbReference type="ChEBI" id="CHEBI:29105"/>
        <label>1</label>
    </ligand>
</feature>
<feature type="binding site" evidence="11">
    <location>
        <position position="183"/>
    </location>
    <ligand>
        <name>Zn(2+)</name>
        <dbReference type="ChEBI" id="CHEBI:29105"/>
        <label>2</label>
    </ligand>
</feature>
<dbReference type="InterPro" id="IPR018253">
    <property type="entry name" value="DnaJ_domain_CS"/>
</dbReference>
<dbReference type="PANTHER" id="PTHR43096">
    <property type="entry name" value="DNAJ HOMOLOG 1, MITOCHONDRIAL-RELATED"/>
    <property type="match status" value="1"/>
</dbReference>
<feature type="repeat" description="CXXCXGXG motif" evidence="11">
    <location>
        <begin position="197"/>
        <end position="204"/>
    </location>
</feature>
<evidence type="ECO:0000256" key="3">
    <source>
        <dbReference type="ARBA" id="ARBA00022723"/>
    </source>
</evidence>
<dbReference type="InterPro" id="IPR012724">
    <property type="entry name" value="DnaJ"/>
</dbReference>
<feature type="binding site" evidence="11">
    <location>
        <position position="140"/>
    </location>
    <ligand>
        <name>Zn(2+)</name>
        <dbReference type="ChEBI" id="CHEBI:29105"/>
        <label>1</label>
    </ligand>
</feature>
<dbReference type="PANTHER" id="PTHR43096:SF48">
    <property type="entry name" value="CHAPERONE PROTEIN DNAJ"/>
    <property type="match status" value="1"/>
</dbReference>
<accession>A0A839N4X1</accession>
<dbReference type="NCBIfam" id="NF010871">
    <property type="entry name" value="PRK14278.1"/>
    <property type="match status" value="1"/>
</dbReference>
<evidence type="ECO:0000256" key="4">
    <source>
        <dbReference type="ARBA" id="ARBA00022737"/>
    </source>
</evidence>
<dbReference type="InterPro" id="IPR001623">
    <property type="entry name" value="DnaJ_domain"/>
</dbReference>
<evidence type="ECO:0000256" key="8">
    <source>
        <dbReference type="ARBA" id="ARBA00023186"/>
    </source>
</evidence>
<keyword evidence="7 11" id="KW-0346">Stress response</keyword>
<evidence type="ECO:0000256" key="12">
    <source>
        <dbReference type="PROSITE-ProRule" id="PRU00546"/>
    </source>
</evidence>
<dbReference type="GO" id="GO:0009408">
    <property type="term" value="P:response to heat"/>
    <property type="evidence" value="ECO:0007669"/>
    <property type="project" value="InterPro"/>
</dbReference>
<dbReference type="Pfam" id="PF01556">
    <property type="entry name" value="DnaJ_C"/>
    <property type="match status" value="1"/>
</dbReference>
<evidence type="ECO:0000313" key="16">
    <source>
        <dbReference type="Proteomes" id="UP000559182"/>
    </source>
</evidence>
<dbReference type="InterPro" id="IPR001305">
    <property type="entry name" value="HSP_DnaJ_Cys-rich_dom"/>
</dbReference>
<evidence type="ECO:0000256" key="2">
    <source>
        <dbReference type="ARBA" id="ARBA00022705"/>
    </source>
</evidence>
<comment type="similarity">
    <text evidence="9 11">Belongs to the DnaJ family.</text>
</comment>
<evidence type="ECO:0000256" key="1">
    <source>
        <dbReference type="ARBA" id="ARBA00022490"/>
    </source>
</evidence>
<comment type="function">
    <text evidence="11">Participates actively in the response to hyperosmotic and heat shock by preventing the aggregation of stress-denatured proteins and by disaggregating proteins, also in an autonomous, DnaK-independent fashion. Unfolded proteins bind initially to DnaJ; upon interaction with the DnaJ-bound protein, DnaK hydrolyzes its bound ATP, resulting in the formation of a stable complex. GrpE releases ADP from DnaK; ATP binding to DnaK triggers the release of the substrate protein, thus completing the reaction cycle. Several rounds of ATP-dependent interactions between DnaJ, DnaK and GrpE are required for fully efficient folding. Also involved, together with DnaK and GrpE, in the DNA replication of plasmids through activation of initiation proteins.</text>
</comment>
<dbReference type="CDD" id="cd10719">
    <property type="entry name" value="DnaJ_zf"/>
    <property type="match status" value="1"/>
</dbReference>
<dbReference type="GO" id="GO:0008270">
    <property type="term" value="F:zinc ion binding"/>
    <property type="evidence" value="ECO:0007669"/>
    <property type="project" value="UniProtKB-UniRule"/>
</dbReference>
<dbReference type="CDD" id="cd10747">
    <property type="entry name" value="DnaJ_C"/>
    <property type="match status" value="1"/>
</dbReference>
<evidence type="ECO:0000256" key="5">
    <source>
        <dbReference type="ARBA" id="ARBA00022771"/>
    </source>
</evidence>
<feature type="binding site" evidence="11">
    <location>
        <position position="157"/>
    </location>
    <ligand>
        <name>Zn(2+)</name>
        <dbReference type="ChEBI" id="CHEBI:29105"/>
        <label>2</label>
    </ligand>
</feature>
<dbReference type="Pfam" id="PF00226">
    <property type="entry name" value="DnaJ"/>
    <property type="match status" value="1"/>
</dbReference>